<dbReference type="SUPFAM" id="SSF55486">
    <property type="entry name" value="Metalloproteases ('zincins'), catalytic domain"/>
    <property type="match status" value="1"/>
</dbReference>
<dbReference type="FunCoup" id="G8ZUI1">
    <property type="interactions" value="48"/>
</dbReference>
<dbReference type="GO" id="GO:0005576">
    <property type="term" value="C:extracellular region"/>
    <property type="evidence" value="ECO:0007669"/>
    <property type="project" value="TreeGrafter"/>
</dbReference>
<dbReference type="InParanoid" id="G8ZUI1"/>
<name>G8ZUI1_TORDE</name>
<dbReference type="GO" id="GO:0009277">
    <property type="term" value="C:fungal-type cell wall"/>
    <property type="evidence" value="ECO:0007669"/>
    <property type="project" value="TreeGrafter"/>
</dbReference>
<dbReference type="GeneID" id="11503668"/>
<dbReference type="PANTHER" id="PTHR39399">
    <property type="entry name" value="PROTEIN ZPS1"/>
    <property type="match status" value="1"/>
</dbReference>
<evidence type="ECO:0000259" key="2">
    <source>
        <dbReference type="Pfam" id="PF13933"/>
    </source>
</evidence>
<organism evidence="3 4">
    <name type="scientific">Torulaspora delbrueckii</name>
    <name type="common">Yeast</name>
    <name type="synonym">Candida colliculosa</name>
    <dbReference type="NCBI Taxonomy" id="4950"/>
    <lineage>
        <taxon>Eukaryota</taxon>
        <taxon>Fungi</taxon>
        <taxon>Dikarya</taxon>
        <taxon>Ascomycota</taxon>
        <taxon>Saccharomycotina</taxon>
        <taxon>Saccharomycetes</taxon>
        <taxon>Saccharomycetales</taxon>
        <taxon>Saccharomycetaceae</taxon>
        <taxon>Torulaspora</taxon>
    </lineage>
</organism>
<dbReference type="InterPro" id="IPR039124">
    <property type="entry name" value="PRA1-like"/>
</dbReference>
<dbReference type="Gene3D" id="3.40.390.10">
    <property type="entry name" value="Collagenase (Catalytic Domain)"/>
    <property type="match status" value="1"/>
</dbReference>
<sequence>MKLTSLSLLAFTALGESLAAPVLNSNSSIELETSLAEQFVSWPEPTFPKLYHTCNTTNTRMLNSAFKDSVEATAVAKRRLLKFGVDDAYYKRWFGDGSIFSVMGVLDHLIESSKEGVLFRCDDIDGLCAENPDYYAGHHRESAPSETVICDYYYRSKRPLSTVCFDGTITDVGPTHYAGIDLLHRYLHVPSMNLDFVGEFAEDLEEILEYAESNSTYAVRNADSYLYYIADVYTSSVVPGGCLGDI</sequence>
<keyword evidence="4" id="KW-1185">Reference proteome</keyword>
<proteinExistence type="predicted"/>
<dbReference type="Proteomes" id="UP000005627">
    <property type="component" value="Chromosome 5"/>
</dbReference>
<keyword evidence="1" id="KW-0732">Signal</keyword>
<evidence type="ECO:0000313" key="4">
    <source>
        <dbReference type="Proteomes" id="UP000005627"/>
    </source>
</evidence>
<evidence type="ECO:0000313" key="3">
    <source>
        <dbReference type="EMBL" id="CCE92275.1"/>
    </source>
</evidence>
<protein>
    <recommendedName>
        <fullName evidence="2">Putative peptidase domain-containing protein</fullName>
    </recommendedName>
</protein>
<accession>G8ZUI1</accession>
<dbReference type="AlphaFoldDB" id="G8ZUI1"/>
<feature type="domain" description="Putative peptidase" evidence="2">
    <location>
        <begin position="25"/>
        <end position="245"/>
    </location>
</feature>
<dbReference type="RefSeq" id="XP_003681486.1">
    <property type="nucleotide sequence ID" value="XM_003681438.1"/>
</dbReference>
<reference evidence="3 4" key="1">
    <citation type="journal article" date="2011" name="Proc. Natl. Acad. Sci. U.S.A.">
        <title>Evolutionary erosion of yeast sex chromosomes by mating-type switching accidents.</title>
        <authorList>
            <person name="Gordon J.L."/>
            <person name="Armisen D."/>
            <person name="Proux-Wera E."/>
            <person name="Oheigeartaigh S.S."/>
            <person name="Byrne K.P."/>
            <person name="Wolfe K.H."/>
        </authorList>
    </citation>
    <scope>NUCLEOTIDE SEQUENCE [LARGE SCALE GENOMIC DNA]</scope>
    <source>
        <strain evidence="4">ATCC 10662 / CBS 1146 / NBRC 0425 / NCYC 2629 / NRRL Y-866</strain>
    </source>
</reference>
<dbReference type="Pfam" id="PF13933">
    <property type="entry name" value="HRXXH"/>
    <property type="match status" value="1"/>
</dbReference>
<dbReference type="GO" id="GO:0008270">
    <property type="term" value="F:zinc ion binding"/>
    <property type="evidence" value="ECO:0007669"/>
    <property type="project" value="TreeGrafter"/>
</dbReference>
<dbReference type="GO" id="GO:0005178">
    <property type="term" value="F:integrin binding"/>
    <property type="evidence" value="ECO:0007669"/>
    <property type="project" value="TreeGrafter"/>
</dbReference>
<dbReference type="eggNOG" id="ENOG502RTN8">
    <property type="taxonomic scope" value="Eukaryota"/>
</dbReference>
<dbReference type="EMBL" id="HE616746">
    <property type="protein sequence ID" value="CCE92275.1"/>
    <property type="molecule type" value="Genomic_DNA"/>
</dbReference>
<dbReference type="GO" id="GO:0009986">
    <property type="term" value="C:cell surface"/>
    <property type="evidence" value="ECO:0007669"/>
    <property type="project" value="TreeGrafter"/>
</dbReference>
<feature type="chain" id="PRO_5003519232" description="Putative peptidase domain-containing protein" evidence="1">
    <location>
        <begin position="20"/>
        <end position="246"/>
    </location>
</feature>
<evidence type="ECO:0000256" key="1">
    <source>
        <dbReference type="SAM" id="SignalP"/>
    </source>
</evidence>
<dbReference type="HOGENOM" id="CLU_048223_1_0_1"/>
<dbReference type="KEGG" id="tdl:TDEL_0E00320"/>
<feature type="signal peptide" evidence="1">
    <location>
        <begin position="1"/>
        <end position="19"/>
    </location>
</feature>
<dbReference type="OrthoDB" id="4689212at2759"/>
<dbReference type="GO" id="GO:0008237">
    <property type="term" value="F:metallopeptidase activity"/>
    <property type="evidence" value="ECO:0007669"/>
    <property type="project" value="InterPro"/>
</dbReference>
<dbReference type="PANTHER" id="PTHR39399:SF1">
    <property type="entry name" value="PROTEIN ZPS1"/>
    <property type="match status" value="1"/>
</dbReference>
<dbReference type="STRING" id="1076872.G8ZUI1"/>
<dbReference type="InterPro" id="IPR029482">
    <property type="entry name" value="HRXXH"/>
</dbReference>
<dbReference type="InterPro" id="IPR024079">
    <property type="entry name" value="MetalloPept_cat_dom_sf"/>
</dbReference>
<gene>
    <name evidence="3" type="primary">TDEL0E00320</name>
    <name evidence="3" type="ORF">TDEL_0E00320</name>
</gene>